<evidence type="ECO:0000256" key="1">
    <source>
        <dbReference type="SAM" id="MobiDB-lite"/>
    </source>
</evidence>
<proteinExistence type="predicted"/>
<dbReference type="Proteomes" id="UP001165270">
    <property type="component" value="Unassembled WGS sequence"/>
</dbReference>
<reference evidence="2" key="1">
    <citation type="submission" date="2022-03" db="EMBL/GenBank/DDBJ databases">
        <title>Streptomyces 7R015 and 7R016 isolated from Barleria lupulina in Thailand.</title>
        <authorList>
            <person name="Kanchanasin P."/>
            <person name="Phongsopitanun W."/>
            <person name="Tanasupawat S."/>
        </authorList>
    </citation>
    <scope>NUCLEOTIDE SEQUENCE</scope>
    <source>
        <strain evidence="2">7R016</strain>
    </source>
</reference>
<dbReference type="EMBL" id="JALDAX010000005">
    <property type="protein sequence ID" value="MCI3241289.1"/>
    <property type="molecule type" value="Genomic_DNA"/>
</dbReference>
<comment type="caution">
    <text evidence="2">The sequence shown here is derived from an EMBL/GenBank/DDBJ whole genome shotgun (WGS) entry which is preliminary data.</text>
</comment>
<evidence type="ECO:0000313" key="2">
    <source>
        <dbReference type="EMBL" id="MCI3241289.1"/>
    </source>
</evidence>
<keyword evidence="3" id="KW-1185">Reference proteome</keyword>
<dbReference type="InterPro" id="IPR046214">
    <property type="entry name" value="DUF6247"/>
</dbReference>
<accession>A0ABS9XGX2</accession>
<name>A0ABS9XGX2_9ACTN</name>
<evidence type="ECO:0000313" key="3">
    <source>
        <dbReference type="Proteomes" id="UP001165270"/>
    </source>
</evidence>
<organism evidence="2 3">
    <name type="scientific">Streptomyces spinosisporus</name>
    <dbReference type="NCBI Taxonomy" id="2927582"/>
    <lineage>
        <taxon>Bacteria</taxon>
        <taxon>Bacillati</taxon>
        <taxon>Actinomycetota</taxon>
        <taxon>Actinomycetes</taxon>
        <taxon>Kitasatosporales</taxon>
        <taxon>Streptomycetaceae</taxon>
        <taxon>Streptomyces</taxon>
    </lineage>
</organism>
<dbReference type="Pfam" id="PF19760">
    <property type="entry name" value="DUF6247"/>
    <property type="match status" value="1"/>
</dbReference>
<protein>
    <submittedName>
        <fullName evidence="2">DUF6247 family protein</fullName>
    </submittedName>
</protein>
<dbReference type="RefSeq" id="WP_242710030.1">
    <property type="nucleotide sequence ID" value="NZ_JALDAX010000005.1"/>
</dbReference>
<gene>
    <name evidence="2" type="ORF">MQN93_16345</name>
</gene>
<feature type="region of interest" description="Disordered" evidence="1">
    <location>
        <begin position="1"/>
        <end position="21"/>
    </location>
</feature>
<sequence>MSVQHTGPTNHGPLIPSPERTPGSLRAACAVVAPQLLASYDQAKDQALADAVEQGSLSPVHAYLAHWAALLEIERHPDTARAYHRAEYLAQVATAPDEAREHLVKAAAIYRDAARAVRAA</sequence>